<evidence type="ECO:0000259" key="7">
    <source>
        <dbReference type="Pfam" id="PF00593"/>
    </source>
</evidence>
<dbReference type="Gene3D" id="2.40.170.20">
    <property type="entry name" value="TonB-dependent receptor, beta-barrel domain"/>
    <property type="match status" value="1"/>
</dbReference>
<dbReference type="Pfam" id="PF13715">
    <property type="entry name" value="CarbopepD_reg_2"/>
    <property type="match status" value="1"/>
</dbReference>
<feature type="domain" description="TonB-dependent receptor plug" evidence="8">
    <location>
        <begin position="113"/>
        <end position="219"/>
    </location>
</feature>
<dbReference type="Gene3D" id="2.170.130.10">
    <property type="entry name" value="TonB-dependent receptor, plug domain"/>
    <property type="match status" value="1"/>
</dbReference>
<dbReference type="InterPro" id="IPR036942">
    <property type="entry name" value="Beta-barrel_TonB_sf"/>
</dbReference>
<evidence type="ECO:0000256" key="5">
    <source>
        <dbReference type="ARBA" id="ARBA00023136"/>
    </source>
</evidence>
<dbReference type="InterPro" id="IPR000531">
    <property type="entry name" value="Beta-barrel_TonB"/>
</dbReference>
<dbReference type="PROSITE" id="PS52016">
    <property type="entry name" value="TONB_DEPENDENT_REC_3"/>
    <property type="match status" value="1"/>
</dbReference>
<evidence type="ECO:0000259" key="8">
    <source>
        <dbReference type="Pfam" id="PF07715"/>
    </source>
</evidence>
<dbReference type="InterPro" id="IPR039426">
    <property type="entry name" value="TonB-dep_rcpt-like"/>
</dbReference>
<dbReference type="InterPro" id="IPR012910">
    <property type="entry name" value="Plug_dom"/>
</dbReference>
<keyword evidence="6" id="KW-0998">Cell outer membrane</keyword>
<dbReference type="EMBL" id="UINC01000665">
    <property type="protein sequence ID" value="SUZ59146.1"/>
    <property type="molecule type" value="Genomic_DNA"/>
</dbReference>
<dbReference type="InterPro" id="IPR023996">
    <property type="entry name" value="TonB-dep_OMP_SusC/RagA"/>
</dbReference>
<dbReference type="SUPFAM" id="SSF56935">
    <property type="entry name" value="Porins"/>
    <property type="match status" value="1"/>
</dbReference>
<dbReference type="SUPFAM" id="SSF49464">
    <property type="entry name" value="Carboxypeptidase regulatory domain-like"/>
    <property type="match status" value="1"/>
</dbReference>
<evidence type="ECO:0008006" key="10">
    <source>
        <dbReference type="Google" id="ProtNLM"/>
    </source>
</evidence>
<dbReference type="InterPro" id="IPR023997">
    <property type="entry name" value="TonB-dep_OMP_SusC/RagA_CS"/>
</dbReference>
<protein>
    <recommendedName>
        <fullName evidence="10">TonB-dependent receptor plug domain-containing protein</fullName>
    </recommendedName>
</protein>
<organism evidence="9">
    <name type="scientific">marine metagenome</name>
    <dbReference type="NCBI Taxonomy" id="408172"/>
    <lineage>
        <taxon>unclassified sequences</taxon>
        <taxon>metagenomes</taxon>
        <taxon>ecological metagenomes</taxon>
    </lineage>
</organism>
<evidence type="ECO:0000256" key="4">
    <source>
        <dbReference type="ARBA" id="ARBA00023077"/>
    </source>
</evidence>
<dbReference type="InterPro" id="IPR037066">
    <property type="entry name" value="Plug_dom_sf"/>
</dbReference>
<dbReference type="NCBIfam" id="TIGR04057">
    <property type="entry name" value="SusC_RagA_signa"/>
    <property type="match status" value="1"/>
</dbReference>
<dbReference type="NCBIfam" id="TIGR04056">
    <property type="entry name" value="OMP_RagA_SusC"/>
    <property type="match status" value="1"/>
</dbReference>
<sequence length="981" mass="106390">MKKLLLFVLMFFMSGTSYLLAQSAVTGKVTDENGDGIPGANIIIKGTRTGSVTDFDGNYSLNASSGDVLVYSYVGYSTHAVTVGSQAEVNVQLNLDIASLDEIVVTGYGTQRRKEVTSAVTHVDEDDFNKGLNSSPMGLLQGKVAGLTISKPGSDPNDGYVIRLRGISTIGANAEPLVVIDGVAGGSLDAIDPNDIETIDVIKDGAAAAIYGTRGSSGVILITTKSGNPGDTRVDYSFSGSVDQVSRQINVMTADEYKALPGAVNMGSDTDWLDLVTDKGYTQVHNLAISGGSQSTTYRAAINYRGQEGIGINTGNDRINVNLNMTQKALNDKATFTLNLSNTNVERDFGFKQAFRYATIANPTMPIYDASSPYGGYTERTIFDFFNPLSIAEQNINEGDDNIFLGSLRADFDLSSIVEGLEGNVSYTKQITDVERGTYYKKTARFRGSDRNGLAVTDNQQYTFSLFEGSLGYNTNIEETNLNLLAGYSYQEFYNEGYHAEGGDFLTDAFTYHNLGAALDFANGLGNVYSWANSDKLIAAFGRMNVNYDDTYMFNLDMRYEGSSKFGGNNKWALFYGAGAAVNLSNLMDNDEIDNLKLRVSYGKTGNTPGSSYLSLQKFGPAGSFYYNGSYVSSYGPTSNANPDLAWEKATHTNVGVDFAVMDSRLYGAVDYFIRNTKDQLLYVDVPVPPNLVNQTIVNIGETENSGLEAAINYAVVDNGSFTWTTGINYASASSEVVSLSDEDFSFGGGLLYRASMGSPGQSAVSLIRVKEGEPMGQLWGPVQQGVKSDGTPDFADLNGDGSYCDCDDDRQVIGNGLPDFTLGWTNTMTVGNWDISMFWNGEFGHDLISTYRGFYENTEPTTVGNWNVVKTKYYDPNIKKAAVNSSHVEDATYFELNNLTVGYSIPTSGNVRNLRVYLSAQRPFVFTGYEGVDPVARYGDQFDGSQGGSMGGFDPLAPGIERRNTYYRARTLTLGLNVTF</sequence>
<evidence type="ECO:0000256" key="2">
    <source>
        <dbReference type="ARBA" id="ARBA00022448"/>
    </source>
</evidence>
<evidence type="ECO:0000313" key="9">
    <source>
        <dbReference type="EMBL" id="SUZ59146.1"/>
    </source>
</evidence>
<feature type="domain" description="TonB-dependent receptor-like beta-barrel" evidence="7">
    <location>
        <begin position="335"/>
        <end position="918"/>
    </location>
</feature>
<dbReference type="InterPro" id="IPR008969">
    <property type="entry name" value="CarboxyPept-like_regulatory"/>
</dbReference>
<keyword evidence="5" id="KW-0472">Membrane</keyword>
<keyword evidence="2" id="KW-0813">Transport</keyword>
<dbReference type="AlphaFoldDB" id="A0A381NX00"/>
<dbReference type="Pfam" id="PF00593">
    <property type="entry name" value="TonB_dep_Rec_b-barrel"/>
    <property type="match status" value="1"/>
</dbReference>
<gene>
    <name evidence="9" type="ORF">METZ01_LOCUS12000</name>
</gene>
<keyword evidence="3" id="KW-0812">Transmembrane</keyword>
<keyword evidence="4" id="KW-0798">TonB box</keyword>
<evidence type="ECO:0000256" key="6">
    <source>
        <dbReference type="ARBA" id="ARBA00023237"/>
    </source>
</evidence>
<name>A0A381NX00_9ZZZZ</name>
<evidence type="ECO:0000256" key="1">
    <source>
        <dbReference type="ARBA" id="ARBA00004571"/>
    </source>
</evidence>
<evidence type="ECO:0000256" key="3">
    <source>
        <dbReference type="ARBA" id="ARBA00022692"/>
    </source>
</evidence>
<reference evidence="9" key="1">
    <citation type="submission" date="2018-05" db="EMBL/GenBank/DDBJ databases">
        <authorList>
            <person name="Lanie J.A."/>
            <person name="Ng W.-L."/>
            <person name="Kazmierczak K.M."/>
            <person name="Andrzejewski T.M."/>
            <person name="Davidsen T.M."/>
            <person name="Wayne K.J."/>
            <person name="Tettelin H."/>
            <person name="Glass J.I."/>
            <person name="Rusch D."/>
            <person name="Podicherti R."/>
            <person name="Tsui H.-C.T."/>
            <person name="Winkler M.E."/>
        </authorList>
    </citation>
    <scope>NUCLEOTIDE SEQUENCE</scope>
</reference>
<dbReference type="FunFam" id="2.60.40.1120:FF:000003">
    <property type="entry name" value="Outer membrane protein Omp121"/>
    <property type="match status" value="1"/>
</dbReference>
<proteinExistence type="predicted"/>
<dbReference type="Pfam" id="PF07715">
    <property type="entry name" value="Plug"/>
    <property type="match status" value="1"/>
</dbReference>
<comment type="subcellular location">
    <subcellularLocation>
        <location evidence="1">Cell outer membrane</location>
        <topology evidence="1">Multi-pass membrane protein</topology>
    </subcellularLocation>
</comment>
<accession>A0A381NX00</accession>
<dbReference type="Gene3D" id="2.60.40.1120">
    <property type="entry name" value="Carboxypeptidase-like, regulatory domain"/>
    <property type="match status" value="1"/>
</dbReference>
<dbReference type="GO" id="GO:0009279">
    <property type="term" value="C:cell outer membrane"/>
    <property type="evidence" value="ECO:0007669"/>
    <property type="project" value="UniProtKB-SubCell"/>
</dbReference>